<dbReference type="PANTHER" id="PTHR43053:SF4">
    <property type="entry name" value="MYOGENESIS-REGULATING GLYCOSIDASE"/>
    <property type="match status" value="1"/>
</dbReference>
<dbReference type="FunFam" id="3.20.20.80:FF:000053">
    <property type="entry name" value="Alpha-xylosidase YicI"/>
    <property type="match status" value="1"/>
</dbReference>
<evidence type="ECO:0000313" key="10">
    <source>
        <dbReference type="EMBL" id="SEJ06172.1"/>
    </source>
</evidence>
<reference evidence="10 11" key="1">
    <citation type="submission" date="2016-10" db="EMBL/GenBank/DDBJ databases">
        <authorList>
            <person name="de Groot N.N."/>
        </authorList>
    </citation>
    <scope>NUCLEOTIDE SEQUENCE [LARGE SCALE GENOMIC DNA]</scope>
    <source>
        <strain evidence="10 11">DSM 2179</strain>
    </source>
</reference>
<keyword evidence="3 6" id="KW-0326">Glycosidase</keyword>
<keyword evidence="11" id="KW-1185">Reference proteome</keyword>
<dbReference type="AlphaFoldDB" id="A0A1H6W0Z6"/>
<comment type="catalytic activity">
    <reaction evidence="4">
        <text>Hydrolysis of terminal, non-reducing alpha-D-xylose residues with release of alpha-D-xylose.</text>
        <dbReference type="EC" id="3.2.1.177"/>
    </reaction>
</comment>
<dbReference type="InterPro" id="IPR048395">
    <property type="entry name" value="Glyco_hydro_31_C"/>
</dbReference>
<dbReference type="InterPro" id="IPR013780">
    <property type="entry name" value="Glyco_hydro_b"/>
</dbReference>
<dbReference type="SUPFAM" id="SSF51011">
    <property type="entry name" value="Glycosyl hydrolase domain"/>
    <property type="match status" value="1"/>
</dbReference>
<dbReference type="CDD" id="cd14752">
    <property type="entry name" value="GH31_N"/>
    <property type="match status" value="1"/>
</dbReference>
<comment type="similarity">
    <text evidence="1 6">Belongs to the glycosyl hydrolase 31 family.</text>
</comment>
<dbReference type="Gene3D" id="2.60.40.1760">
    <property type="entry name" value="glycosyl hydrolase (family 31)"/>
    <property type="match status" value="1"/>
</dbReference>
<evidence type="ECO:0000259" key="9">
    <source>
        <dbReference type="Pfam" id="PF21365"/>
    </source>
</evidence>
<dbReference type="SUPFAM" id="SSF117125">
    <property type="entry name" value="Putative glucosidase YicI, C-terminal domain"/>
    <property type="match status" value="1"/>
</dbReference>
<evidence type="ECO:0000256" key="5">
    <source>
        <dbReference type="ARBA" id="ARBA00066962"/>
    </source>
</evidence>
<dbReference type="InterPro" id="IPR017853">
    <property type="entry name" value="GH"/>
</dbReference>
<dbReference type="NCBIfam" id="NF007940">
    <property type="entry name" value="PRK10658.1"/>
    <property type="match status" value="1"/>
</dbReference>
<evidence type="ECO:0000256" key="1">
    <source>
        <dbReference type="ARBA" id="ARBA00007806"/>
    </source>
</evidence>
<protein>
    <recommendedName>
        <fullName evidence="5">alpha-D-xyloside xylohydrolase</fullName>
        <ecNumber evidence="5">3.2.1.177</ecNumber>
    </recommendedName>
</protein>
<dbReference type="RefSeq" id="WP_091829299.1">
    <property type="nucleotide sequence ID" value="NZ_FNZK01000003.1"/>
</dbReference>
<feature type="domain" description="Glycoside hydrolase family 31 N-terminal" evidence="8">
    <location>
        <begin position="55"/>
        <end position="218"/>
    </location>
</feature>
<dbReference type="InterPro" id="IPR011013">
    <property type="entry name" value="Gal_mutarotase_sf_dom"/>
</dbReference>
<dbReference type="GO" id="GO:0030246">
    <property type="term" value="F:carbohydrate binding"/>
    <property type="evidence" value="ECO:0007669"/>
    <property type="project" value="InterPro"/>
</dbReference>
<dbReference type="GO" id="GO:0061634">
    <property type="term" value="F:alpha-D-xyloside xylohydrolase"/>
    <property type="evidence" value="ECO:0007669"/>
    <property type="project" value="UniProtKB-EC"/>
</dbReference>
<proteinExistence type="inferred from homology"/>
<dbReference type="Proteomes" id="UP000199662">
    <property type="component" value="Unassembled WGS sequence"/>
</dbReference>
<dbReference type="Pfam" id="PF21365">
    <property type="entry name" value="Glyco_hydro_31_3rd"/>
    <property type="match status" value="1"/>
</dbReference>
<evidence type="ECO:0000259" key="7">
    <source>
        <dbReference type="Pfam" id="PF01055"/>
    </source>
</evidence>
<dbReference type="STRING" id="84035.SAMN05660742_10313"/>
<evidence type="ECO:0000256" key="6">
    <source>
        <dbReference type="RuleBase" id="RU361185"/>
    </source>
</evidence>
<dbReference type="InterPro" id="IPR000322">
    <property type="entry name" value="Glyco_hydro_31_TIM"/>
</dbReference>
<evidence type="ECO:0000256" key="4">
    <source>
        <dbReference type="ARBA" id="ARBA00052064"/>
    </source>
</evidence>
<organism evidence="10 11">
    <name type="scientific">Propionispira arboris</name>
    <dbReference type="NCBI Taxonomy" id="84035"/>
    <lineage>
        <taxon>Bacteria</taxon>
        <taxon>Bacillati</taxon>
        <taxon>Bacillota</taxon>
        <taxon>Negativicutes</taxon>
        <taxon>Selenomonadales</taxon>
        <taxon>Selenomonadaceae</taxon>
        <taxon>Propionispira</taxon>
    </lineage>
</organism>
<dbReference type="Pfam" id="PF13802">
    <property type="entry name" value="Gal_mutarotas_2"/>
    <property type="match status" value="1"/>
</dbReference>
<evidence type="ECO:0000259" key="8">
    <source>
        <dbReference type="Pfam" id="PF13802"/>
    </source>
</evidence>
<feature type="domain" description="Glycosyl hydrolase family 31 C-terminal" evidence="9">
    <location>
        <begin position="584"/>
        <end position="668"/>
    </location>
</feature>
<evidence type="ECO:0000256" key="2">
    <source>
        <dbReference type="ARBA" id="ARBA00022801"/>
    </source>
</evidence>
<dbReference type="InterPro" id="IPR025887">
    <property type="entry name" value="Glyco_hydro_31_N_dom"/>
</dbReference>
<name>A0A1H6W0Z6_9FIRM</name>
<dbReference type="Gene3D" id="2.60.40.1180">
    <property type="entry name" value="Golgi alpha-mannosidase II"/>
    <property type="match status" value="2"/>
</dbReference>
<feature type="domain" description="Glycoside hydrolase family 31 TIM barrel" evidence="7">
    <location>
        <begin position="261"/>
        <end position="576"/>
    </location>
</feature>
<dbReference type="PANTHER" id="PTHR43053">
    <property type="entry name" value="GLYCOSIDASE FAMILY 31"/>
    <property type="match status" value="1"/>
</dbReference>
<dbReference type="InterPro" id="IPR050985">
    <property type="entry name" value="Alpha-glycosidase_related"/>
</dbReference>
<dbReference type="EMBL" id="FNZK01000003">
    <property type="protein sequence ID" value="SEJ06172.1"/>
    <property type="molecule type" value="Genomic_DNA"/>
</dbReference>
<dbReference type="EC" id="3.2.1.177" evidence="5"/>
<dbReference type="Gene3D" id="3.20.20.80">
    <property type="entry name" value="Glycosidases"/>
    <property type="match status" value="1"/>
</dbReference>
<gene>
    <name evidence="10" type="ORF">SAMN05660742_10313</name>
</gene>
<evidence type="ECO:0000256" key="3">
    <source>
        <dbReference type="ARBA" id="ARBA00023295"/>
    </source>
</evidence>
<evidence type="ECO:0000313" key="11">
    <source>
        <dbReference type="Proteomes" id="UP000199662"/>
    </source>
</evidence>
<dbReference type="SUPFAM" id="SSF74650">
    <property type="entry name" value="Galactose mutarotase-like"/>
    <property type="match status" value="1"/>
</dbReference>
<dbReference type="Pfam" id="PF01055">
    <property type="entry name" value="Glyco_hydro_31_2nd"/>
    <property type="match status" value="1"/>
</dbReference>
<keyword evidence="2 6" id="KW-0378">Hydrolase</keyword>
<dbReference type="CDD" id="cd06593">
    <property type="entry name" value="GH31_xylosidase_YicI"/>
    <property type="match status" value="1"/>
</dbReference>
<dbReference type="SUPFAM" id="SSF51445">
    <property type="entry name" value="(Trans)glycosidases"/>
    <property type="match status" value="1"/>
</dbReference>
<sequence length="777" mass="88148">MKISDGNWLIQENLAVLNPCHVYEIESTGSELTAYVAQYPVKARENQIDIPLITFHFFSPREGIIGVRMEHFTGIYPKTPEFSLQRDQAVTVHCVNDAKKASLSSGPLSVEIDKEKLWQVDFMHEGQRITGSGTKSAGYASDRKLGTKTIFDRLDLSVGEVVYGLGEHFTSFVKNGQAVETWNRDGGTSTEQAYKNIPFYVTNQGYGVFINDPGNVSFEVASEKVSKVQFSVPGEMLEYYVIAGPTLKQVLGRYTGLTGRPALPPAWSFGLWLSTSFTTNYDEATVNHFIDGMKERQLPVHVFHFDCFWMKGLHWCDFTWDKDVFPEPAAMLMRLKEKGLKICVWINPYISQQSHLFKEGMDHHYFITNKAGNVWQWDKWQPGQAIVDFTNPAACRWYTDCLRKLMAIGVDCFKTDFGERIPTDVVYYDGSDPLKMHNYYAYLYNKVVYDVLKEIQGEKEAVVFARSASVGSQMFPVHWGGDCYGTYESMAESLRGGLSIGLSGFGFWSHDIGGFENTAPAHVYKRWCAFGLLSSHSRLHGSKSYRIPWAYDEEAVDVLRFFTNWKCRLMPYLYQMAVLAATQGLPMMRAMVLEFQEDLGCESLDRQYMLGDSILVAPVFREDGKVSVYLPKGQWTHLFTGENVSGAGWRNEIYDFKSLPIYIKENTLLAIGANEQRPDYDYLAGLELHLFELQDDNHAFCVIRDLTGAISLEVRVVRAAAVCKVIFSKLIQPCVMVVHGYKKIKLDSTLAGEVEIKADRILVKEGIKEFSFIIEDI</sequence>
<accession>A0A1H6W0Z6</accession>
<dbReference type="GO" id="GO:0005975">
    <property type="term" value="P:carbohydrate metabolic process"/>
    <property type="evidence" value="ECO:0007669"/>
    <property type="project" value="InterPro"/>
</dbReference>